<evidence type="ECO:0000313" key="2">
    <source>
        <dbReference type="EMBL" id="KAF1021892.1"/>
    </source>
</evidence>
<dbReference type="Proteomes" id="UP000461670">
    <property type="component" value="Unassembled WGS sequence"/>
</dbReference>
<dbReference type="EMBL" id="WNDQ01000017">
    <property type="protein sequence ID" value="KAF1021892.1"/>
    <property type="molecule type" value="Genomic_DNA"/>
</dbReference>
<dbReference type="InterPro" id="IPR044033">
    <property type="entry name" value="GpV-like_apex"/>
</dbReference>
<name>A0A7V8FPR0_9BURK</name>
<accession>A0A7V8FPR0</accession>
<comment type="caution">
    <text evidence="2">The sequence shown here is derived from an EMBL/GenBank/DDBJ whole genome shotgun (WGS) entry which is preliminary data.</text>
</comment>
<dbReference type="NCBIfam" id="TIGR01644">
    <property type="entry name" value="phage_P2_V"/>
    <property type="match status" value="1"/>
</dbReference>
<dbReference type="InterPro" id="IPR037026">
    <property type="entry name" value="Vgr_OB-fold_dom_sf"/>
</dbReference>
<organism evidence="2 3">
    <name type="scientific">Paracidovorax wautersii</name>
    <dbReference type="NCBI Taxonomy" id="1177982"/>
    <lineage>
        <taxon>Bacteria</taxon>
        <taxon>Pseudomonadati</taxon>
        <taxon>Pseudomonadota</taxon>
        <taxon>Betaproteobacteria</taxon>
        <taxon>Burkholderiales</taxon>
        <taxon>Comamonadaceae</taxon>
        <taxon>Paracidovorax</taxon>
    </lineage>
</organism>
<dbReference type="AlphaFoldDB" id="A0A7V8FPR0"/>
<evidence type="ECO:0000313" key="3">
    <source>
        <dbReference type="Proteomes" id="UP000461670"/>
    </source>
</evidence>
<reference evidence="3" key="1">
    <citation type="journal article" date="2020" name="MBio">
        <title>Horizontal gene transfer to a defensive symbiont with a reduced genome amongst a multipartite beetle microbiome.</title>
        <authorList>
            <person name="Waterworth S.C."/>
            <person name="Florez L.V."/>
            <person name="Rees E.R."/>
            <person name="Hertweck C."/>
            <person name="Kaltenpoth M."/>
            <person name="Kwan J.C."/>
        </authorList>
    </citation>
    <scope>NUCLEOTIDE SEQUENCE [LARGE SCALE GENOMIC DNA]</scope>
</reference>
<dbReference type="Gene3D" id="2.40.50.230">
    <property type="entry name" value="Gp5 N-terminal domain"/>
    <property type="match status" value="1"/>
</dbReference>
<protein>
    <recommendedName>
        <fullName evidence="1">Gp5/Type VI secretion system Vgr protein OB-fold domain-containing protein</fullName>
    </recommendedName>
</protein>
<dbReference type="Gene3D" id="6.20.150.10">
    <property type="match status" value="1"/>
</dbReference>
<dbReference type="Pfam" id="PF18946">
    <property type="entry name" value="Apex"/>
    <property type="match status" value="1"/>
</dbReference>
<evidence type="ECO:0000259" key="1">
    <source>
        <dbReference type="Pfam" id="PF04717"/>
    </source>
</evidence>
<dbReference type="InterPro" id="IPR013046">
    <property type="entry name" value="GpV/Gp45"/>
</dbReference>
<proteinExistence type="predicted"/>
<sequence>MHSPAPFADLLRRLHNIVRTGTVAEVDLTTVPALVRVQLVDGEDDSPGVRTDWRPWIELRAGDTRTWNPPTVGEPVICFSPSGELGGAYVLPGVSSASNPAPSDSPGKTVTKYPDGAVVEYDHAAHAMAVTLPAGGKATVTAPAEVRVITDLATLDATHTDILGSCTVRGPFAYQSGMTGQAGEGGGASAVITGTIETTVDVIAAGISLSSHTHGGIERGSQNTDAPGGGA</sequence>
<dbReference type="Pfam" id="PF04717">
    <property type="entry name" value="Phage_base_V"/>
    <property type="match status" value="1"/>
</dbReference>
<gene>
    <name evidence="2" type="ORF">GAK30_01581</name>
</gene>
<dbReference type="InterPro" id="IPR006531">
    <property type="entry name" value="Gp5/Vgr_OB"/>
</dbReference>
<feature type="domain" description="Gp5/Type VI secretion system Vgr protein OB-fold" evidence="1">
    <location>
        <begin position="19"/>
        <end position="94"/>
    </location>
</feature>